<dbReference type="InterPro" id="IPR049306">
    <property type="entry name" value="GLV1-2"/>
</dbReference>
<keyword evidence="1" id="KW-0732">Signal</keyword>
<dbReference type="AlphaFoldDB" id="A0AAV1AL95"/>
<organism evidence="2 3">
    <name type="scientific">Vicia faba</name>
    <name type="common">Broad bean</name>
    <name type="synonym">Faba vulgaris</name>
    <dbReference type="NCBI Taxonomy" id="3906"/>
    <lineage>
        <taxon>Eukaryota</taxon>
        <taxon>Viridiplantae</taxon>
        <taxon>Streptophyta</taxon>
        <taxon>Embryophyta</taxon>
        <taxon>Tracheophyta</taxon>
        <taxon>Spermatophyta</taxon>
        <taxon>Magnoliopsida</taxon>
        <taxon>eudicotyledons</taxon>
        <taxon>Gunneridae</taxon>
        <taxon>Pentapetalae</taxon>
        <taxon>rosids</taxon>
        <taxon>fabids</taxon>
        <taxon>Fabales</taxon>
        <taxon>Fabaceae</taxon>
        <taxon>Papilionoideae</taxon>
        <taxon>50 kb inversion clade</taxon>
        <taxon>NPAAA clade</taxon>
        <taxon>Hologalegina</taxon>
        <taxon>IRL clade</taxon>
        <taxon>Fabeae</taxon>
        <taxon>Vicia</taxon>
    </lineage>
</organism>
<accession>A0AAV1AL95</accession>
<evidence type="ECO:0000313" key="3">
    <source>
        <dbReference type="Proteomes" id="UP001157006"/>
    </source>
</evidence>
<name>A0AAV1AL95_VICFA</name>
<dbReference type="PANTHER" id="PTHR33743">
    <property type="entry name" value="PROTEIN GOLVEN 6-RELATED"/>
    <property type="match status" value="1"/>
</dbReference>
<dbReference type="Proteomes" id="UP001157006">
    <property type="component" value="Chromosome 4"/>
</dbReference>
<dbReference type="PANTHER" id="PTHR33743:SF19">
    <property type="entry name" value="PROTEIN GOLVEN 6"/>
    <property type="match status" value="1"/>
</dbReference>
<dbReference type="EMBL" id="OX451739">
    <property type="protein sequence ID" value="CAI8610446.1"/>
    <property type="molecule type" value="Genomic_DNA"/>
</dbReference>
<feature type="chain" id="PRO_5043527516" evidence="1">
    <location>
        <begin position="23"/>
        <end position="121"/>
    </location>
</feature>
<sequence length="121" mass="13645">MRPSCVLVSLLIFSLLLTKTQGIRLAKESLTFEKQKQLVEEEETTLCNDQQKCTGNIKNRKLVSTSISITKSLSKVVKNKDEAKDVKVKSTTNTSKDLPEDFVDITEMDYSPARKKSPIHN</sequence>
<dbReference type="Pfam" id="PF21529">
    <property type="entry name" value="GLV1-2"/>
    <property type="match status" value="1"/>
</dbReference>
<reference evidence="2 3" key="1">
    <citation type="submission" date="2023-01" db="EMBL/GenBank/DDBJ databases">
        <authorList>
            <person name="Kreplak J."/>
        </authorList>
    </citation>
    <scope>NUCLEOTIDE SEQUENCE [LARGE SCALE GENOMIC DNA]</scope>
</reference>
<evidence type="ECO:0000256" key="1">
    <source>
        <dbReference type="SAM" id="SignalP"/>
    </source>
</evidence>
<proteinExistence type="predicted"/>
<gene>
    <name evidence="2" type="ORF">VFH_IV183000</name>
</gene>
<feature type="signal peptide" evidence="1">
    <location>
        <begin position="1"/>
        <end position="22"/>
    </location>
</feature>
<keyword evidence="3" id="KW-1185">Reference proteome</keyword>
<evidence type="ECO:0000313" key="2">
    <source>
        <dbReference type="EMBL" id="CAI8610446.1"/>
    </source>
</evidence>
<protein>
    <submittedName>
        <fullName evidence="2">Uncharacterized protein</fullName>
    </submittedName>
</protein>